<gene>
    <name evidence="2" type="ORF">GQM13_21945</name>
    <name evidence="1" type="ORF">GQM21_19145</name>
</gene>
<dbReference type="AlphaFoldDB" id="A0A1M2TV36"/>
<dbReference type="InterPro" id="IPR046203">
    <property type="entry name" value="DUF6236"/>
</dbReference>
<dbReference type="RefSeq" id="WP_021556491.1">
    <property type="nucleotide sequence ID" value="NZ_AP027769.1"/>
</dbReference>
<organism evidence="1 4">
    <name type="scientific">Escherichia coli</name>
    <dbReference type="NCBI Taxonomy" id="562"/>
    <lineage>
        <taxon>Bacteria</taxon>
        <taxon>Pseudomonadati</taxon>
        <taxon>Pseudomonadota</taxon>
        <taxon>Gammaproteobacteria</taxon>
        <taxon>Enterobacterales</taxon>
        <taxon>Enterobacteriaceae</taxon>
        <taxon>Escherichia</taxon>
    </lineage>
</organism>
<dbReference type="EMBL" id="WTMQ01000010">
    <property type="protein sequence ID" value="MWL06081.1"/>
    <property type="molecule type" value="Genomic_DNA"/>
</dbReference>
<evidence type="ECO:0000313" key="3">
    <source>
        <dbReference type="Proteomes" id="UP000430081"/>
    </source>
</evidence>
<comment type="caution">
    <text evidence="1">The sequence shown here is derived from an EMBL/GenBank/DDBJ whole genome shotgun (WGS) entry which is preliminary data.</text>
</comment>
<proteinExistence type="predicted"/>
<evidence type="ECO:0000313" key="4">
    <source>
        <dbReference type="Proteomes" id="UP000462271"/>
    </source>
</evidence>
<dbReference type="Proteomes" id="UP000430081">
    <property type="component" value="Unassembled WGS sequence"/>
</dbReference>
<evidence type="ECO:0000313" key="1">
    <source>
        <dbReference type="EMBL" id="MWK99260.1"/>
    </source>
</evidence>
<dbReference type="Proteomes" id="UP000462271">
    <property type="component" value="Unassembled WGS sequence"/>
</dbReference>
<protein>
    <submittedName>
        <fullName evidence="1">Uncharacterized protein</fullName>
    </submittedName>
</protein>
<dbReference type="Pfam" id="PF19749">
    <property type="entry name" value="DUF6236"/>
    <property type="match status" value="1"/>
</dbReference>
<sequence>MERGVVFSACELLKTEDGKGIRTGKWISQLEINYLCLYWDKLVSPTNNIIHTALNNEDELEKCGLLTRPVYRHHGCFDGQYMADFYAETHAKTIDILRHADSSVDWRMHFLSDQINLVPELSRTSEVIRFELANLLPVPTEDVHLHDILDFKERRKPELIALHEYLDELYLEIKRSGDINLQKAKALSNLKQAIKDIERLNCEVWKSPIKFSISTSFEFDFSQIFSLAGTVLSMSVDYPYNVIGGVSSFAYFLGGCIKIKPQFQQVLSLGNDKLVYISKGKSEGIIS</sequence>
<accession>A0A1M2TV36</accession>
<evidence type="ECO:0000313" key="2">
    <source>
        <dbReference type="EMBL" id="MWL06081.1"/>
    </source>
</evidence>
<name>A0A1M2TV36_ECOLX</name>
<dbReference type="EMBL" id="WTML01000089">
    <property type="protein sequence ID" value="MWK99260.1"/>
    <property type="molecule type" value="Genomic_DNA"/>
</dbReference>
<reference evidence="3 4" key="1">
    <citation type="submission" date="2019-12" db="EMBL/GenBank/DDBJ databases">
        <title>Enteriobacteria Tanzani isolates_10432.</title>
        <authorList>
            <person name="Subbiah M."/>
            <person name="Call D."/>
        </authorList>
    </citation>
    <scope>NUCLEOTIDE SEQUENCE [LARGE SCALE GENOMIC DNA]</scope>
    <source>
        <strain evidence="2 3">10432wG7</strain>
        <strain evidence="1 4">10432wG8</strain>
    </source>
</reference>